<protein>
    <recommendedName>
        <fullName evidence="1">Cryptic loci regulator 2 N-terminal domain-containing protein</fullName>
    </recommendedName>
</protein>
<evidence type="ECO:0000313" key="3">
    <source>
        <dbReference type="Proteomes" id="UP001296104"/>
    </source>
</evidence>
<accession>A0AAI8Z8Y3</accession>
<dbReference type="InterPro" id="IPR031915">
    <property type="entry name" value="Clr2_N"/>
</dbReference>
<dbReference type="Pfam" id="PF16761">
    <property type="entry name" value="Clr2_transil"/>
    <property type="match status" value="1"/>
</dbReference>
<dbReference type="Proteomes" id="UP001296104">
    <property type="component" value="Unassembled WGS sequence"/>
</dbReference>
<sequence>MQATAPRMWVHEINPYSDGTGADCYKPNTTPCDQYICEKISDKLLSDRELNIQFESGHPKTIPSLQAGYSAYERQRRNNGGVDRWIYGHPNGSFDSVSQYYQHFKYCLLHGTANGCGCYRCSPGSRTNSYAWPQSFNTSFNLPIASISAGQVQSLRVAPAAPSTTAANNGTSLASDRPQQALLGPQEWPVNLTSNATEEDVGGDAQAAAGPLPPNSGIQYHPGPDPMIRSNGSIDWTNRPILLDPSIQQRPTQYVDPAWEAAMLDQLHQYVNPEQYQGERNAIHMAAPRGNTGPLAQIFCENGELIPWCDACYSRHYPEMACVWGYRRMGE</sequence>
<organism evidence="2 3">
    <name type="scientific">Lecanosticta acicola</name>
    <dbReference type="NCBI Taxonomy" id="111012"/>
    <lineage>
        <taxon>Eukaryota</taxon>
        <taxon>Fungi</taxon>
        <taxon>Dikarya</taxon>
        <taxon>Ascomycota</taxon>
        <taxon>Pezizomycotina</taxon>
        <taxon>Dothideomycetes</taxon>
        <taxon>Dothideomycetidae</taxon>
        <taxon>Mycosphaerellales</taxon>
        <taxon>Mycosphaerellaceae</taxon>
        <taxon>Lecanosticta</taxon>
    </lineage>
</organism>
<name>A0AAI8Z8Y3_9PEZI</name>
<gene>
    <name evidence="2" type="ORF">LECACI_7A009790</name>
</gene>
<feature type="domain" description="Cryptic loci regulator 2 N-terminal" evidence="1">
    <location>
        <begin position="65"/>
        <end position="121"/>
    </location>
</feature>
<reference evidence="2" key="1">
    <citation type="submission" date="2023-11" db="EMBL/GenBank/DDBJ databases">
        <authorList>
            <person name="Alioto T."/>
            <person name="Alioto T."/>
            <person name="Gomez Garrido J."/>
        </authorList>
    </citation>
    <scope>NUCLEOTIDE SEQUENCE</scope>
</reference>
<evidence type="ECO:0000259" key="1">
    <source>
        <dbReference type="Pfam" id="PF16761"/>
    </source>
</evidence>
<dbReference type="AlphaFoldDB" id="A0AAI8Z8Y3"/>
<evidence type="ECO:0000313" key="2">
    <source>
        <dbReference type="EMBL" id="CAK4034632.1"/>
    </source>
</evidence>
<keyword evidence="3" id="KW-1185">Reference proteome</keyword>
<dbReference type="EMBL" id="CAVMBE010000127">
    <property type="protein sequence ID" value="CAK4034632.1"/>
    <property type="molecule type" value="Genomic_DNA"/>
</dbReference>
<comment type="caution">
    <text evidence="2">The sequence shown here is derived from an EMBL/GenBank/DDBJ whole genome shotgun (WGS) entry which is preliminary data.</text>
</comment>
<proteinExistence type="predicted"/>